<evidence type="ECO:0000313" key="5">
    <source>
        <dbReference type="EMBL" id="SED95403.1"/>
    </source>
</evidence>
<dbReference type="EMBL" id="FNTI01000001">
    <property type="protein sequence ID" value="SED95403.1"/>
    <property type="molecule type" value="Genomic_DNA"/>
</dbReference>
<protein>
    <submittedName>
        <fullName evidence="5">Transcriptional regulator, GntR family</fullName>
    </submittedName>
</protein>
<dbReference type="GO" id="GO:0003677">
    <property type="term" value="F:DNA binding"/>
    <property type="evidence" value="ECO:0007669"/>
    <property type="project" value="UniProtKB-KW"/>
</dbReference>
<proteinExistence type="predicted"/>
<dbReference type="Gene3D" id="1.20.120.530">
    <property type="entry name" value="GntR ligand-binding domain-like"/>
    <property type="match status" value="1"/>
</dbReference>
<evidence type="ECO:0000256" key="3">
    <source>
        <dbReference type="ARBA" id="ARBA00023163"/>
    </source>
</evidence>
<feature type="domain" description="HTH gntR-type" evidence="4">
    <location>
        <begin position="3"/>
        <end position="70"/>
    </location>
</feature>
<accession>A0A1H5EWF7</accession>
<dbReference type="Pfam" id="PF00392">
    <property type="entry name" value="GntR"/>
    <property type="match status" value="1"/>
</dbReference>
<evidence type="ECO:0000259" key="4">
    <source>
        <dbReference type="PROSITE" id="PS50949"/>
    </source>
</evidence>
<dbReference type="Pfam" id="PF07729">
    <property type="entry name" value="FCD"/>
    <property type="match status" value="1"/>
</dbReference>
<evidence type="ECO:0000313" key="6">
    <source>
        <dbReference type="Proteomes" id="UP000183208"/>
    </source>
</evidence>
<dbReference type="RefSeq" id="WP_074826147.1">
    <property type="nucleotide sequence ID" value="NZ_FNTI01000001.1"/>
</dbReference>
<dbReference type="SUPFAM" id="SSF48008">
    <property type="entry name" value="GntR ligand-binding domain-like"/>
    <property type="match status" value="1"/>
</dbReference>
<dbReference type="InterPro" id="IPR000524">
    <property type="entry name" value="Tscrpt_reg_HTH_GntR"/>
</dbReference>
<dbReference type="CDD" id="cd07377">
    <property type="entry name" value="WHTH_GntR"/>
    <property type="match status" value="1"/>
</dbReference>
<dbReference type="SUPFAM" id="SSF46785">
    <property type="entry name" value="Winged helix' DNA-binding domain"/>
    <property type="match status" value="1"/>
</dbReference>
<evidence type="ECO:0000256" key="1">
    <source>
        <dbReference type="ARBA" id="ARBA00023015"/>
    </source>
</evidence>
<organism evidence="5 6">
    <name type="scientific">Bradyrhizobium lablabi</name>
    <dbReference type="NCBI Taxonomy" id="722472"/>
    <lineage>
        <taxon>Bacteria</taxon>
        <taxon>Pseudomonadati</taxon>
        <taxon>Pseudomonadota</taxon>
        <taxon>Alphaproteobacteria</taxon>
        <taxon>Hyphomicrobiales</taxon>
        <taxon>Nitrobacteraceae</taxon>
        <taxon>Bradyrhizobium</taxon>
    </lineage>
</organism>
<keyword evidence="1" id="KW-0805">Transcription regulation</keyword>
<dbReference type="OrthoDB" id="9789310at2"/>
<name>A0A1H5EWF7_9BRAD</name>
<dbReference type="InterPro" id="IPR036388">
    <property type="entry name" value="WH-like_DNA-bd_sf"/>
</dbReference>
<evidence type="ECO:0000256" key="2">
    <source>
        <dbReference type="ARBA" id="ARBA00023125"/>
    </source>
</evidence>
<dbReference type="Gene3D" id="1.10.10.10">
    <property type="entry name" value="Winged helix-like DNA-binding domain superfamily/Winged helix DNA-binding domain"/>
    <property type="match status" value="1"/>
</dbReference>
<gene>
    <name evidence="5" type="ORF">SAMN05444171_5772</name>
</gene>
<dbReference type="PROSITE" id="PS50949">
    <property type="entry name" value="HTH_GNTR"/>
    <property type="match status" value="1"/>
</dbReference>
<dbReference type="Proteomes" id="UP000183208">
    <property type="component" value="Unassembled WGS sequence"/>
</dbReference>
<dbReference type="SMART" id="SM00895">
    <property type="entry name" value="FCD"/>
    <property type="match status" value="1"/>
</dbReference>
<keyword evidence="3" id="KW-0804">Transcription</keyword>
<dbReference type="SMART" id="SM00345">
    <property type="entry name" value="HTH_GNTR"/>
    <property type="match status" value="1"/>
</dbReference>
<dbReference type="GO" id="GO:0003700">
    <property type="term" value="F:DNA-binding transcription factor activity"/>
    <property type="evidence" value="ECO:0007669"/>
    <property type="project" value="InterPro"/>
</dbReference>
<dbReference type="InterPro" id="IPR011711">
    <property type="entry name" value="GntR_C"/>
</dbReference>
<sequence length="218" mass="24168">MRVRTSDALRKELEDDIEHGRLSPGDKLDEQTLAERFEVSRTPAREALLQLAAAGIVRLVPRQGAVVSSVSPQLAIGMVEVLTALEAEAAGLAARRMSSTEKAELAKLHLASQAAVKRLDSPAYIKNNAAFHAAIYQGSRNEFLAEQIRSTRLRMRFYHRSSLYQPARLKASFQEHARVMEAIKSGDDALAQHLMREHILFGGRVFADLIANLTSRKP</sequence>
<dbReference type="InterPro" id="IPR008920">
    <property type="entry name" value="TF_FadR/GntR_C"/>
</dbReference>
<dbReference type="InterPro" id="IPR036390">
    <property type="entry name" value="WH_DNA-bd_sf"/>
</dbReference>
<keyword evidence="2" id="KW-0238">DNA-binding</keyword>
<dbReference type="PANTHER" id="PTHR43537">
    <property type="entry name" value="TRANSCRIPTIONAL REGULATOR, GNTR FAMILY"/>
    <property type="match status" value="1"/>
</dbReference>
<dbReference type="AlphaFoldDB" id="A0A1H5EWF7"/>
<dbReference type="PRINTS" id="PR00035">
    <property type="entry name" value="HTHGNTR"/>
</dbReference>
<reference evidence="5 6" key="1">
    <citation type="submission" date="2016-10" db="EMBL/GenBank/DDBJ databases">
        <authorList>
            <person name="de Groot N.N."/>
        </authorList>
    </citation>
    <scope>NUCLEOTIDE SEQUENCE [LARGE SCALE GENOMIC DNA]</scope>
    <source>
        <strain evidence="5 6">GAS522</strain>
    </source>
</reference>
<dbReference type="PANTHER" id="PTHR43537:SF49">
    <property type="entry name" value="TRANSCRIPTIONAL REGULATORY PROTEIN"/>
    <property type="match status" value="1"/>
</dbReference>